<sequence length="231" mass="26595">ISNAYSLQTAKFLSISKEFSWMMHLWKKAIKHKKGYTSQHTGTQSLLRICYPHAKQKSEKEQKIQQDEEGKIIIPIAISKIHWYWQRILSSNSTISTGISAYNTKKAKQGRQLSSSYTYRDGQSALYHLRTYSKQDRAGTSSATKQLQATVAGKHGATIDELNKKFRARVSFRDDIFKSVTTYDVYRCEQMDKWSAKTRLNVTKKVINGVMRGNTCTVARCQLKWLILQLK</sequence>
<keyword evidence="2" id="KW-1185">Reference proteome</keyword>
<organism evidence="1 2">
    <name type="scientific">Nicotiana attenuata</name>
    <name type="common">Coyote tobacco</name>
    <dbReference type="NCBI Taxonomy" id="49451"/>
    <lineage>
        <taxon>Eukaryota</taxon>
        <taxon>Viridiplantae</taxon>
        <taxon>Streptophyta</taxon>
        <taxon>Embryophyta</taxon>
        <taxon>Tracheophyta</taxon>
        <taxon>Spermatophyta</taxon>
        <taxon>Magnoliopsida</taxon>
        <taxon>eudicotyledons</taxon>
        <taxon>Gunneridae</taxon>
        <taxon>Pentapetalae</taxon>
        <taxon>asterids</taxon>
        <taxon>lamiids</taxon>
        <taxon>Solanales</taxon>
        <taxon>Solanaceae</taxon>
        <taxon>Nicotianoideae</taxon>
        <taxon>Nicotianeae</taxon>
        <taxon>Nicotiana</taxon>
    </lineage>
</organism>
<name>A0A1J6KCV6_NICAT</name>
<comment type="caution">
    <text evidence="1">The sequence shown here is derived from an EMBL/GenBank/DDBJ whole genome shotgun (WGS) entry which is preliminary data.</text>
</comment>
<dbReference type="Proteomes" id="UP000187609">
    <property type="component" value="Unassembled WGS sequence"/>
</dbReference>
<protein>
    <submittedName>
        <fullName evidence="1">Uncharacterized protein</fullName>
    </submittedName>
</protein>
<feature type="non-terminal residue" evidence="1">
    <location>
        <position position="1"/>
    </location>
</feature>
<dbReference type="EMBL" id="MJEQ01002776">
    <property type="protein sequence ID" value="OIT26540.1"/>
    <property type="molecule type" value="Genomic_DNA"/>
</dbReference>
<reference evidence="1" key="1">
    <citation type="submission" date="2016-11" db="EMBL/GenBank/DDBJ databases">
        <title>The genome of Nicotiana attenuata.</title>
        <authorList>
            <person name="Xu S."/>
            <person name="Brockmoeller T."/>
            <person name="Gaquerel E."/>
            <person name="Navarro A."/>
            <person name="Kuhl H."/>
            <person name="Gase K."/>
            <person name="Ling Z."/>
            <person name="Zhou W."/>
            <person name="Kreitzer C."/>
            <person name="Stanke M."/>
            <person name="Tang H."/>
            <person name="Lyons E."/>
            <person name="Pandey P."/>
            <person name="Pandey S.P."/>
            <person name="Timmermann B."/>
            <person name="Baldwin I.T."/>
        </authorList>
    </citation>
    <scope>NUCLEOTIDE SEQUENCE [LARGE SCALE GENOMIC DNA]</scope>
    <source>
        <strain evidence="1">UT</strain>
    </source>
</reference>
<gene>
    <name evidence="1" type="ORF">A4A49_58911</name>
</gene>
<proteinExistence type="predicted"/>
<feature type="non-terminal residue" evidence="1">
    <location>
        <position position="231"/>
    </location>
</feature>
<evidence type="ECO:0000313" key="2">
    <source>
        <dbReference type="Proteomes" id="UP000187609"/>
    </source>
</evidence>
<evidence type="ECO:0000313" key="1">
    <source>
        <dbReference type="EMBL" id="OIT26540.1"/>
    </source>
</evidence>
<dbReference type="AlphaFoldDB" id="A0A1J6KCV6"/>
<accession>A0A1J6KCV6</accession>
<dbReference type="Gramene" id="OIT26540">
    <property type="protein sequence ID" value="OIT26540"/>
    <property type="gene ID" value="A4A49_58911"/>
</dbReference>